<sequence>MVCLLLPTLSIITRNRSQKPDGYGVLLPPENIISINLLKPVLFLSCTALGSPGSRLNMTPIQLVRFKRYSQLDVICIDVIGDIRKRQNNAS</sequence>
<proteinExistence type="predicted"/>
<dbReference type="Proteomes" id="UP001345963">
    <property type="component" value="Unassembled WGS sequence"/>
</dbReference>
<evidence type="ECO:0000313" key="2">
    <source>
        <dbReference type="Proteomes" id="UP001345963"/>
    </source>
</evidence>
<keyword evidence="2" id="KW-1185">Reference proteome</keyword>
<reference evidence="1 2" key="1">
    <citation type="submission" date="2021-07" db="EMBL/GenBank/DDBJ databases">
        <authorList>
            <person name="Palmer J.M."/>
        </authorList>
    </citation>
    <scope>NUCLEOTIDE SEQUENCE [LARGE SCALE GENOMIC DNA]</scope>
    <source>
        <strain evidence="1 2">AT_MEX2019</strain>
        <tissue evidence="1">Muscle</tissue>
    </source>
</reference>
<accession>A0ABU7BQW8</accession>
<evidence type="ECO:0000313" key="1">
    <source>
        <dbReference type="EMBL" id="MED6252933.1"/>
    </source>
</evidence>
<name>A0ABU7BQW8_9TELE</name>
<gene>
    <name evidence="1" type="ORF">ATANTOWER_019506</name>
</gene>
<organism evidence="1 2">
    <name type="scientific">Ataeniobius toweri</name>
    <dbReference type="NCBI Taxonomy" id="208326"/>
    <lineage>
        <taxon>Eukaryota</taxon>
        <taxon>Metazoa</taxon>
        <taxon>Chordata</taxon>
        <taxon>Craniata</taxon>
        <taxon>Vertebrata</taxon>
        <taxon>Euteleostomi</taxon>
        <taxon>Actinopterygii</taxon>
        <taxon>Neopterygii</taxon>
        <taxon>Teleostei</taxon>
        <taxon>Neoteleostei</taxon>
        <taxon>Acanthomorphata</taxon>
        <taxon>Ovalentaria</taxon>
        <taxon>Atherinomorphae</taxon>
        <taxon>Cyprinodontiformes</taxon>
        <taxon>Goodeidae</taxon>
        <taxon>Ataeniobius</taxon>
    </lineage>
</organism>
<comment type="caution">
    <text evidence="1">The sequence shown here is derived from an EMBL/GenBank/DDBJ whole genome shotgun (WGS) entry which is preliminary data.</text>
</comment>
<protein>
    <submittedName>
        <fullName evidence="1">Uncharacterized protein</fullName>
    </submittedName>
</protein>
<dbReference type="EMBL" id="JAHUTI010063096">
    <property type="protein sequence ID" value="MED6252933.1"/>
    <property type="molecule type" value="Genomic_DNA"/>
</dbReference>